<dbReference type="Pfam" id="PF06925">
    <property type="entry name" value="MGDG_synth"/>
    <property type="match status" value="1"/>
</dbReference>
<dbReference type="Pfam" id="PF04101">
    <property type="entry name" value="Glyco_tran_28_C"/>
    <property type="match status" value="1"/>
</dbReference>
<dbReference type="GO" id="GO:0009247">
    <property type="term" value="P:glycolipid biosynthetic process"/>
    <property type="evidence" value="ECO:0007669"/>
    <property type="project" value="InterPro"/>
</dbReference>
<feature type="domain" description="Diacylglycerol glucosyltransferase N-terminal" evidence="6">
    <location>
        <begin position="17"/>
        <end position="187"/>
    </location>
</feature>
<reference evidence="7 8" key="1">
    <citation type="submission" date="2017-05" db="EMBL/GenBank/DDBJ databases">
        <title>Butyricicoccus porcorum sp. nov. a butyrate-producing bacterium from the swine intestinal tract.</title>
        <authorList>
            <person name="Trachsel J."/>
            <person name="Humphrey S."/>
            <person name="Allen H.K."/>
        </authorList>
    </citation>
    <scope>NUCLEOTIDE SEQUENCE [LARGE SCALE GENOMIC DNA]</scope>
    <source>
        <strain evidence="7">BB10</strain>
    </source>
</reference>
<comment type="subcellular location">
    <subcellularLocation>
        <location evidence="1">Membrane</location>
    </subcellularLocation>
</comment>
<name>A0A252F675_9FIRM</name>
<evidence type="ECO:0000313" key="8">
    <source>
        <dbReference type="Proteomes" id="UP000194903"/>
    </source>
</evidence>
<accession>A0A252F675</accession>
<dbReference type="GO" id="GO:0016758">
    <property type="term" value="F:hexosyltransferase activity"/>
    <property type="evidence" value="ECO:0007669"/>
    <property type="project" value="InterPro"/>
</dbReference>
<evidence type="ECO:0000256" key="2">
    <source>
        <dbReference type="ARBA" id="ARBA00006962"/>
    </source>
</evidence>
<dbReference type="InterPro" id="IPR009695">
    <property type="entry name" value="Diacylglyc_glucosyltr_N"/>
</dbReference>
<evidence type="ECO:0008006" key="9">
    <source>
        <dbReference type="Google" id="ProtNLM"/>
    </source>
</evidence>
<dbReference type="Gene3D" id="3.40.50.2000">
    <property type="entry name" value="Glycogen Phosphorylase B"/>
    <property type="match status" value="1"/>
</dbReference>
<feature type="domain" description="Glycosyl transferase family 28 C-terminal" evidence="5">
    <location>
        <begin position="213"/>
        <end position="330"/>
    </location>
</feature>
<dbReference type="OrthoDB" id="9815663at2"/>
<dbReference type="PANTHER" id="PTHR43025:SF3">
    <property type="entry name" value="MONOGALACTOSYLDIACYLGLYCEROL SYNTHASE 1, CHLOROPLASTIC"/>
    <property type="match status" value="1"/>
</dbReference>
<evidence type="ECO:0000256" key="1">
    <source>
        <dbReference type="ARBA" id="ARBA00004370"/>
    </source>
</evidence>
<dbReference type="AlphaFoldDB" id="A0A252F675"/>
<comment type="similarity">
    <text evidence="2">Belongs to the glycosyltransferase 28 family.</text>
</comment>
<keyword evidence="3" id="KW-0328">Glycosyltransferase</keyword>
<dbReference type="EMBL" id="NHOC01000002">
    <property type="protein sequence ID" value="OUM21256.1"/>
    <property type="molecule type" value="Genomic_DNA"/>
</dbReference>
<dbReference type="InterPro" id="IPR050519">
    <property type="entry name" value="Glycosyltransf_28_UgtP"/>
</dbReference>
<gene>
    <name evidence="7" type="ORF">CBW42_01405</name>
</gene>
<dbReference type="Proteomes" id="UP000194903">
    <property type="component" value="Unassembled WGS sequence"/>
</dbReference>
<organism evidence="7 8">
    <name type="scientific">Butyricicoccus porcorum</name>
    <dbReference type="NCBI Taxonomy" id="1945634"/>
    <lineage>
        <taxon>Bacteria</taxon>
        <taxon>Bacillati</taxon>
        <taxon>Bacillota</taxon>
        <taxon>Clostridia</taxon>
        <taxon>Eubacteriales</taxon>
        <taxon>Butyricicoccaceae</taxon>
        <taxon>Butyricicoccus</taxon>
    </lineage>
</organism>
<keyword evidence="4" id="KW-0808">Transferase</keyword>
<dbReference type="InterPro" id="IPR007235">
    <property type="entry name" value="Glyco_trans_28_C"/>
</dbReference>
<evidence type="ECO:0000259" key="6">
    <source>
        <dbReference type="Pfam" id="PF06925"/>
    </source>
</evidence>
<proteinExistence type="inferred from homology"/>
<evidence type="ECO:0000256" key="4">
    <source>
        <dbReference type="ARBA" id="ARBA00022679"/>
    </source>
</evidence>
<keyword evidence="8" id="KW-1185">Reference proteome</keyword>
<dbReference type="PANTHER" id="PTHR43025">
    <property type="entry name" value="MONOGALACTOSYLDIACYLGLYCEROL SYNTHASE"/>
    <property type="match status" value="1"/>
</dbReference>
<dbReference type="SUPFAM" id="SSF53756">
    <property type="entry name" value="UDP-Glycosyltransferase/glycogen phosphorylase"/>
    <property type="match status" value="1"/>
</dbReference>
<sequence>MDFMKLLIVTAPLGNGHNAVAGAVSDCFLRMFPESECKILDMYEYISPNLKKATASGYFLSMKTLSKFHGMASGIIDIQSEREFNEYTPARLTNEFMASELRHAIHDYAPDCIVCTMVFAAQVVDLLKERGAVTCPCFGIITDFTVQNYWCDVENFEYIVAPSEYLEPQFTRRGIDFDRVLPFGIPIHEQFAQKQDQQAMRRKLGLDETRPAVLVMSGGMGFGNIEEDVKAIDETPLDLQIVVICGKNEKLHQKISKMETQKPMTVYGFVTNVDEIMDACDCLLSKPGGITTCESLAKTLPMLMIDPLPGVEDRNVEFLQANGAAIYITKTFQIEDALFLLFRNPGRLERIKESIRSIAKPNAARDLCRIIAKTIIEKKEELQ</sequence>
<evidence type="ECO:0000259" key="5">
    <source>
        <dbReference type="Pfam" id="PF04101"/>
    </source>
</evidence>
<evidence type="ECO:0000256" key="3">
    <source>
        <dbReference type="ARBA" id="ARBA00022676"/>
    </source>
</evidence>
<dbReference type="GO" id="GO:0016020">
    <property type="term" value="C:membrane"/>
    <property type="evidence" value="ECO:0007669"/>
    <property type="project" value="UniProtKB-SubCell"/>
</dbReference>
<protein>
    <recommendedName>
        <fullName evidence="9">Galactosyldiacylglycerol synthase</fullName>
    </recommendedName>
</protein>
<comment type="caution">
    <text evidence="7">The sequence shown here is derived from an EMBL/GenBank/DDBJ whole genome shotgun (WGS) entry which is preliminary data.</text>
</comment>
<evidence type="ECO:0000313" key="7">
    <source>
        <dbReference type="EMBL" id="OUM21256.1"/>
    </source>
</evidence>